<accession>A0A6A4SIF2</accession>
<gene>
    <name evidence="2" type="ORF">F2P81_015317</name>
</gene>
<evidence type="ECO:0000313" key="2">
    <source>
        <dbReference type="EMBL" id="KAF0033027.1"/>
    </source>
</evidence>
<feature type="chain" id="PRO_5025603528" description="Secreted protein" evidence="1">
    <location>
        <begin position="17"/>
        <end position="74"/>
    </location>
</feature>
<name>A0A6A4SIF2_SCOMX</name>
<evidence type="ECO:0000313" key="3">
    <source>
        <dbReference type="Proteomes" id="UP000438429"/>
    </source>
</evidence>
<proteinExistence type="predicted"/>
<dbReference type="EMBL" id="VEVO01000013">
    <property type="protein sequence ID" value="KAF0033027.1"/>
    <property type="molecule type" value="Genomic_DNA"/>
</dbReference>
<protein>
    <recommendedName>
        <fullName evidence="4">Secreted protein</fullName>
    </recommendedName>
</protein>
<evidence type="ECO:0008006" key="4">
    <source>
        <dbReference type="Google" id="ProtNLM"/>
    </source>
</evidence>
<dbReference type="Proteomes" id="UP000438429">
    <property type="component" value="Unassembled WGS sequence"/>
</dbReference>
<dbReference type="AlphaFoldDB" id="A0A6A4SIF2"/>
<comment type="caution">
    <text evidence="2">The sequence shown here is derived from an EMBL/GenBank/DDBJ whole genome shotgun (WGS) entry which is preliminary data.</text>
</comment>
<evidence type="ECO:0000256" key="1">
    <source>
        <dbReference type="SAM" id="SignalP"/>
    </source>
</evidence>
<feature type="signal peptide" evidence="1">
    <location>
        <begin position="1"/>
        <end position="16"/>
    </location>
</feature>
<organism evidence="2 3">
    <name type="scientific">Scophthalmus maximus</name>
    <name type="common">Turbot</name>
    <name type="synonym">Psetta maxima</name>
    <dbReference type="NCBI Taxonomy" id="52904"/>
    <lineage>
        <taxon>Eukaryota</taxon>
        <taxon>Metazoa</taxon>
        <taxon>Chordata</taxon>
        <taxon>Craniata</taxon>
        <taxon>Vertebrata</taxon>
        <taxon>Euteleostomi</taxon>
        <taxon>Actinopterygii</taxon>
        <taxon>Neopterygii</taxon>
        <taxon>Teleostei</taxon>
        <taxon>Neoteleostei</taxon>
        <taxon>Acanthomorphata</taxon>
        <taxon>Carangaria</taxon>
        <taxon>Pleuronectiformes</taxon>
        <taxon>Pleuronectoidei</taxon>
        <taxon>Scophthalmidae</taxon>
        <taxon>Scophthalmus</taxon>
    </lineage>
</organism>
<keyword evidence="1" id="KW-0732">Signal</keyword>
<reference evidence="2 3" key="1">
    <citation type="submission" date="2019-06" db="EMBL/GenBank/DDBJ databases">
        <title>Draft genomes of female and male turbot (Scophthalmus maximus).</title>
        <authorList>
            <person name="Xu H."/>
            <person name="Xu X.-W."/>
            <person name="Shao C."/>
            <person name="Chen S."/>
        </authorList>
    </citation>
    <scope>NUCLEOTIDE SEQUENCE [LARGE SCALE GENOMIC DNA]</scope>
    <source>
        <strain evidence="2">Ysfricsl-2016a</strain>
        <tissue evidence="2">Blood</tissue>
    </source>
</reference>
<sequence length="74" mass="7911">MSVGLVVLLSSFVADAGPPGAGCRILLVVVGPFRCVHGLSDKTARYASERGGVTFFYVKYYSSVLNDSCTLFNM</sequence>